<feature type="non-terminal residue" evidence="1">
    <location>
        <position position="65"/>
    </location>
</feature>
<dbReference type="GO" id="GO:0140326">
    <property type="term" value="F:ATPase-coupled intramembrane lipid transporter activity"/>
    <property type="evidence" value="ECO:0007669"/>
    <property type="project" value="TreeGrafter"/>
</dbReference>
<evidence type="ECO:0000313" key="2">
    <source>
        <dbReference type="Proteomes" id="UP001381693"/>
    </source>
</evidence>
<dbReference type="GO" id="GO:0005886">
    <property type="term" value="C:plasma membrane"/>
    <property type="evidence" value="ECO:0007669"/>
    <property type="project" value="TreeGrafter"/>
</dbReference>
<protein>
    <submittedName>
        <fullName evidence="1">Phospholipid-transporting ATPase IA</fullName>
    </submittedName>
</protein>
<comment type="caution">
    <text evidence="1">The sequence shown here is derived from an EMBL/GenBank/DDBJ whole genome shotgun (WGS) entry which is preliminary data.</text>
</comment>
<dbReference type="PANTHER" id="PTHR24092">
    <property type="entry name" value="PROBABLE PHOSPHOLIPID-TRANSPORTING ATPASE"/>
    <property type="match status" value="1"/>
</dbReference>
<dbReference type="GO" id="GO:0045332">
    <property type="term" value="P:phospholipid translocation"/>
    <property type="evidence" value="ECO:0007669"/>
    <property type="project" value="TreeGrafter"/>
</dbReference>
<gene>
    <name evidence="1" type="primary">ATP8A1_1</name>
    <name evidence="1" type="ORF">SK128_010934</name>
</gene>
<feature type="non-terminal residue" evidence="1">
    <location>
        <position position="1"/>
    </location>
</feature>
<sequence length="65" mass="7307">EPQALCYVETANLDGETNLKIRQGLPQTAHLLEARDLMNLSGKVECEAPNRFLYQFTGNLKETGR</sequence>
<accession>A0AAN9A5R9</accession>
<proteinExistence type="predicted"/>
<dbReference type="EMBL" id="JAXCGZ010015248">
    <property type="protein sequence ID" value="KAK7070747.1"/>
    <property type="molecule type" value="Genomic_DNA"/>
</dbReference>
<dbReference type="Proteomes" id="UP001381693">
    <property type="component" value="Unassembled WGS sequence"/>
</dbReference>
<evidence type="ECO:0000313" key="1">
    <source>
        <dbReference type="EMBL" id="KAK7070747.1"/>
    </source>
</evidence>
<dbReference type="GO" id="GO:0005802">
    <property type="term" value="C:trans-Golgi network"/>
    <property type="evidence" value="ECO:0007669"/>
    <property type="project" value="TreeGrafter"/>
</dbReference>
<organism evidence="1 2">
    <name type="scientific">Halocaridina rubra</name>
    <name type="common">Hawaiian red shrimp</name>
    <dbReference type="NCBI Taxonomy" id="373956"/>
    <lineage>
        <taxon>Eukaryota</taxon>
        <taxon>Metazoa</taxon>
        <taxon>Ecdysozoa</taxon>
        <taxon>Arthropoda</taxon>
        <taxon>Crustacea</taxon>
        <taxon>Multicrustacea</taxon>
        <taxon>Malacostraca</taxon>
        <taxon>Eumalacostraca</taxon>
        <taxon>Eucarida</taxon>
        <taxon>Decapoda</taxon>
        <taxon>Pleocyemata</taxon>
        <taxon>Caridea</taxon>
        <taxon>Atyoidea</taxon>
        <taxon>Atyidae</taxon>
        <taxon>Halocaridina</taxon>
    </lineage>
</organism>
<reference evidence="1 2" key="1">
    <citation type="submission" date="2023-11" db="EMBL/GenBank/DDBJ databases">
        <title>Halocaridina rubra genome assembly.</title>
        <authorList>
            <person name="Smith C."/>
        </authorList>
    </citation>
    <scope>NUCLEOTIDE SEQUENCE [LARGE SCALE GENOMIC DNA]</scope>
    <source>
        <strain evidence="1">EP-1</strain>
        <tissue evidence="1">Whole</tissue>
    </source>
</reference>
<keyword evidence="2" id="KW-1185">Reference proteome</keyword>
<name>A0AAN9A5R9_HALRR</name>
<dbReference type="AlphaFoldDB" id="A0AAN9A5R9"/>
<dbReference type="PANTHER" id="PTHR24092:SF150">
    <property type="entry name" value="PHOSPHOLIPID-TRANSPORTING ATPASE"/>
    <property type="match status" value="1"/>
</dbReference>